<keyword evidence="5" id="KW-0611">Plant defense</keyword>
<feature type="domain" description="Disease resistance protein At4g27190-like leucine-rich repeats" evidence="9">
    <location>
        <begin position="1385"/>
        <end position="1513"/>
    </location>
</feature>
<evidence type="ECO:0000259" key="9">
    <source>
        <dbReference type="Pfam" id="PF23247"/>
    </source>
</evidence>
<dbReference type="PANTHER" id="PTHR33463">
    <property type="entry name" value="NB-ARC DOMAIN-CONTAINING PROTEIN-RELATED"/>
    <property type="match status" value="1"/>
</dbReference>
<dbReference type="InterPro" id="IPR050905">
    <property type="entry name" value="Plant_NBS-LRR"/>
</dbReference>
<dbReference type="Gene3D" id="1.10.10.10">
    <property type="entry name" value="Winged helix-like DNA-binding domain superfamily/Winged helix DNA-binding domain"/>
    <property type="match status" value="1"/>
</dbReference>
<dbReference type="InterPro" id="IPR042197">
    <property type="entry name" value="Apaf_helical"/>
</dbReference>
<dbReference type="Gene3D" id="3.40.50.300">
    <property type="entry name" value="P-loop containing nucleotide triphosphate hydrolases"/>
    <property type="match status" value="1"/>
</dbReference>
<dbReference type="InterPro" id="IPR002182">
    <property type="entry name" value="NB-ARC"/>
</dbReference>
<dbReference type="Pfam" id="PF23247">
    <property type="entry name" value="LRR_RPS2"/>
    <property type="match status" value="1"/>
</dbReference>
<keyword evidence="4" id="KW-0547">Nucleotide-binding</keyword>
<dbReference type="Proteomes" id="UP001634007">
    <property type="component" value="Unassembled WGS sequence"/>
</dbReference>
<comment type="similarity">
    <text evidence="1">Belongs to the disease resistance NB-LRR family.</text>
</comment>
<dbReference type="GO" id="GO:0006952">
    <property type="term" value="P:defense response"/>
    <property type="evidence" value="ECO:0007669"/>
    <property type="project" value="UniProtKB-KW"/>
</dbReference>
<dbReference type="InterPro" id="IPR036388">
    <property type="entry name" value="WH-like_DNA-bd_sf"/>
</dbReference>
<feature type="domain" description="Disease resistance protein winged helix" evidence="10">
    <location>
        <begin position="865"/>
        <end position="930"/>
    </location>
</feature>
<evidence type="ECO:0000256" key="3">
    <source>
        <dbReference type="ARBA" id="ARBA00022737"/>
    </source>
</evidence>
<dbReference type="GO" id="GO:0005524">
    <property type="term" value="F:ATP binding"/>
    <property type="evidence" value="ECO:0007669"/>
    <property type="project" value="UniProtKB-KW"/>
</dbReference>
<dbReference type="PRINTS" id="PR00364">
    <property type="entry name" value="DISEASERSIST"/>
</dbReference>
<dbReference type="Gene3D" id="3.80.10.10">
    <property type="entry name" value="Ribonuclease Inhibitor"/>
    <property type="match status" value="2"/>
</dbReference>
<comment type="caution">
    <text evidence="11">The sequence shown here is derived from an EMBL/GenBank/DDBJ whole genome shotgun (WGS) entry which is preliminary data.</text>
</comment>
<evidence type="ECO:0000256" key="4">
    <source>
        <dbReference type="ARBA" id="ARBA00022741"/>
    </source>
</evidence>
<dbReference type="SMART" id="SM00369">
    <property type="entry name" value="LRR_TYP"/>
    <property type="match status" value="2"/>
</dbReference>
<dbReference type="InterPro" id="IPR027417">
    <property type="entry name" value="P-loop_NTPase"/>
</dbReference>
<dbReference type="InterPro" id="IPR003591">
    <property type="entry name" value="Leu-rich_rpt_typical-subtyp"/>
</dbReference>
<dbReference type="PANTHER" id="PTHR33463:SF179">
    <property type="entry name" value="NB-ARC DOMAIN-CONTAINING PROTEIN"/>
    <property type="match status" value="1"/>
</dbReference>
<dbReference type="SUPFAM" id="SSF52058">
    <property type="entry name" value="L domain-like"/>
    <property type="match status" value="1"/>
</dbReference>
<evidence type="ECO:0000256" key="6">
    <source>
        <dbReference type="ARBA" id="ARBA00022840"/>
    </source>
</evidence>
<evidence type="ECO:0008006" key="13">
    <source>
        <dbReference type="Google" id="ProtNLM"/>
    </source>
</evidence>
<name>A0ABD3LCW7_EUCGL</name>
<feature type="domain" description="NB-ARC" evidence="8">
    <location>
        <begin position="618"/>
        <end position="774"/>
    </location>
</feature>
<keyword evidence="12" id="KW-1185">Reference proteome</keyword>
<evidence type="ECO:0000313" key="11">
    <source>
        <dbReference type="EMBL" id="KAL3748418.1"/>
    </source>
</evidence>
<reference evidence="11 12" key="1">
    <citation type="submission" date="2024-11" db="EMBL/GenBank/DDBJ databases">
        <title>Chromosome-level genome assembly of Eucalyptus globulus Labill. provides insights into its genome evolution.</title>
        <authorList>
            <person name="Li X."/>
        </authorList>
    </citation>
    <scope>NUCLEOTIDE SEQUENCE [LARGE SCALE GENOMIC DNA]</scope>
    <source>
        <strain evidence="11">CL2024</strain>
        <tissue evidence="11">Fresh tender leaves</tissue>
    </source>
</reference>
<dbReference type="FunFam" id="3.40.50.300:FF:001091">
    <property type="entry name" value="Probable disease resistance protein At1g61300"/>
    <property type="match status" value="1"/>
</dbReference>
<gene>
    <name evidence="11" type="ORF">ACJRO7_009628</name>
</gene>
<evidence type="ECO:0000256" key="7">
    <source>
        <dbReference type="SAM" id="MobiDB-lite"/>
    </source>
</evidence>
<proteinExistence type="inferred from homology"/>
<dbReference type="SUPFAM" id="SSF52540">
    <property type="entry name" value="P-loop containing nucleoside triphosphate hydrolases"/>
    <property type="match status" value="1"/>
</dbReference>
<accession>A0ABD3LCW7</accession>
<evidence type="ECO:0000313" key="12">
    <source>
        <dbReference type="Proteomes" id="UP001634007"/>
    </source>
</evidence>
<keyword evidence="2" id="KW-0433">Leucine-rich repeat</keyword>
<evidence type="ECO:0000256" key="5">
    <source>
        <dbReference type="ARBA" id="ARBA00022821"/>
    </source>
</evidence>
<evidence type="ECO:0000256" key="2">
    <source>
        <dbReference type="ARBA" id="ARBA00022614"/>
    </source>
</evidence>
<feature type="region of interest" description="Disordered" evidence="7">
    <location>
        <begin position="357"/>
        <end position="379"/>
    </location>
</feature>
<evidence type="ECO:0000259" key="8">
    <source>
        <dbReference type="Pfam" id="PF00931"/>
    </source>
</evidence>
<dbReference type="Pfam" id="PF23559">
    <property type="entry name" value="WHD_DRP"/>
    <property type="match status" value="1"/>
</dbReference>
<dbReference type="Gene3D" id="1.10.8.430">
    <property type="entry name" value="Helical domain of apoptotic protease-activating factors"/>
    <property type="match status" value="1"/>
</dbReference>
<dbReference type="InterPro" id="IPR032675">
    <property type="entry name" value="LRR_dom_sf"/>
</dbReference>
<keyword evidence="3" id="KW-0677">Repeat</keyword>
<dbReference type="EMBL" id="JBJKBG010000002">
    <property type="protein sequence ID" value="KAL3748418.1"/>
    <property type="molecule type" value="Genomic_DNA"/>
</dbReference>
<dbReference type="Pfam" id="PF00931">
    <property type="entry name" value="NB-ARC"/>
    <property type="match status" value="1"/>
</dbReference>
<protein>
    <recommendedName>
        <fullName evidence="13">NB-ARC domain-containing protein</fullName>
    </recommendedName>
</protein>
<organism evidence="11 12">
    <name type="scientific">Eucalyptus globulus</name>
    <name type="common">Tasmanian blue gum</name>
    <dbReference type="NCBI Taxonomy" id="34317"/>
    <lineage>
        <taxon>Eukaryota</taxon>
        <taxon>Viridiplantae</taxon>
        <taxon>Streptophyta</taxon>
        <taxon>Embryophyta</taxon>
        <taxon>Tracheophyta</taxon>
        <taxon>Spermatophyta</taxon>
        <taxon>Magnoliopsida</taxon>
        <taxon>eudicotyledons</taxon>
        <taxon>Gunneridae</taxon>
        <taxon>Pentapetalae</taxon>
        <taxon>rosids</taxon>
        <taxon>malvids</taxon>
        <taxon>Myrtales</taxon>
        <taxon>Myrtaceae</taxon>
        <taxon>Myrtoideae</taxon>
        <taxon>Eucalypteae</taxon>
        <taxon>Eucalyptus</taxon>
    </lineage>
</organism>
<sequence>MPRELDRFREFVEYVENNKWKCRFCGNKYGGSATRIRAHLAGIPRYGIKGCEKVDHHVRAEALQKIEGKGSALDISTGGASGEGTEKIVFGSSQIVIQSDDASNPNDTQNSNQPWCAPQQPSCYWPTGTGTASACPQDQVSLPPGEMPLDNLDTSLQPDLSNYRLDAAHGNEIASSLQQLPMDSLASPSVDFAGMAALLELPTLLEPEREQQNSIGLSSFPNDQVLGNSRSSGLQEFIGGDVLTTPLLINIATTSIPQYSNEQYLSFNEQFADGITPDSPLHSTDWSNLHCSPSQNLLESRDVDVNISAEIQTNELHIPTVGSSLQIDSFLDADGANRLQDCGQPCVEEVIPVRNNTSPTDTVQYPGQLSPKCDKEDGNDIRRFPSQTPTDIDPSIASQHTRDSQNFEATMIDSLVPEALTNTTASGHPQRQSLPHQSINLKTAHQNPAVSSSSWKNHLVTCHLQALTDMDLCMPSSSQAPNDASPLPQILPYINEGVPMKRHLNAGNNYEENRDLKRKLELLYRKEAGIRDELEFAASLSLKKPRMEVVNWLANMEKLRNDCAEAASEDCLPPHQQVYILMYEAEDIMRQDKGLFEAIETKGSKLLEEKMVGEAFQRDTTKILDFLVGNQISRLGIYGMGGVGKTTIMVHIHNRLLEEATYGNVLWIIVSQDFNTQRLQDAIAKELDLGIQQENDVRRRAAMLCDCLTKRGKSTIILDDVWECFDLKEVGIPDGIKLVLTTRSFEVCRQMQCQEMIKIEPLSHMEAESLFLEKFGSEVALDLETRTVVKSIVQECAGLPLAIITMARSMRGVIDVYEWNDCLEKLRESDMGQMDMEKVVLKKLEISYICLGNHEVQQCFLSCALYPEDEWIDKFELIEFFIDQGLIGQLNTREKQYVRGLTILNKLANVCLLEVHGSTMKMHDLIRDMALHIMSVTSIVKAGKGLRRIPSEEYWTDALEKVSLMENVIEEFPLNMSPNCPKLSIFLFNRSSFYVVIPDSFFRQLWGLKVLNLSGCYLRELPNSISDLVNLRALLLRKCEELHLIPYLGKLRSLRKLDIFGCPRVEVLEGLEMLVNLRYLDLSHTRIHRLPKGTLRALRNLQYLKVEAVNGEDITKLWALETLACCFEDVDDFNKFVTVDFEKRNNPRYYNLNVSQEELKDYVKVIDDAQFGNCERSVHIETRSHAIASVGRESGGNGNGHRILIPQDVQVLRAIDCNYTTNLSDVGLLENLEKLIIVKWKNLRVLTRGQDEGIIDIRDFPAPTPTPLLFPSLSVLIITNCPKLKYLFGHGPKFYLPHLREIVIKACEEMVGITVAVTSPPPHLPPAFPSLEDIKVWACDKMKRVVESDWLPHFPNLRGIEVFCCENMEEIIRGPPPYMLVEEISLKWLQVENCHNMRKLIPPEWLLHLRNLEGICATGCKGMVEMISRVGQDQEGSITTPVNNIPSSSQSSISLPKLKYLWLFNLPQLKSICEVPITCNSMEYLMVFKCPELNNIPLQLRFRDIEDLPYLEVECEDKWKTLIWDHPDAQALLQSNLHLHWVTIFYRAGANLVSYQYNYLHS</sequence>
<feature type="compositionally biased region" description="Polar residues" evidence="7">
    <location>
        <begin position="357"/>
        <end position="367"/>
    </location>
</feature>
<dbReference type="InterPro" id="IPR057135">
    <property type="entry name" value="At4g27190-like_LRR"/>
</dbReference>
<evidence type="ECO:0000259" key="10">
    <source>
        <dbReference type="Pfam" id="PF23559"/>
    </source>
</evidence>
<keyword evidence="6" id="KW-0067">ATP-binding</keyword>
<evidence type="ECO:0000256" key="1">
    <source>
        <dbReference type="ARBA" id="ARBA00008894"/>
    </source>
</evidence>
<dbReference type="InterPro" id="IPR058922">
    <property type="entry name" value="WHD_DRP"/>
</dbReference>